<dbReference type="RefSeq" id="XP_026744852.1">
    <property type="nucleotide sequence ID" value="XM_026889051.1"/>
</dbReference>
<dbReference type="GeneID" id="113506206"/>
<feature type="compositionally biased region" description="Pro residues" evidence="1">
    <location>
        <begin position="468"/>
        <end position="482"/>
    </location>
</feature>
<evidence type="ECO:0000313" key="3">
    <source>
        <dbReference type="Proteomes" id="UP000322000"/>
    </source>
</evidence>
<feature type="region of interest" description="Disordered" evidence="1">
    <location>
        <begin position="350"/>
        <end position="533"/>
    </location>
</feature>
<reference evidence="4" key="1">
    <citation type="submission" date="2025-08" db="UniProtKB">
        <authorList>
            <consortium name="RefSeq"/>
        </authorList>
    </citation>
    <scope>IDENTIFICATION</scope>
</reference>
<dbReference type="GO" id="GO:0003677">
    <property type="term" value="F:DNA binding"/>
    <property type="evidence" value="ECO:0007669"/>
    <property type="project" value="InterPro"/>
</dbReference>
<dbReference type="OrthoDB" id="71166at2759"/>
<keyword evidence="3" id="KW-1185">Reference proteome</keyword>
<feature type="region of interest" description="Disordered" evidence="1">
    <location>
        <begin position="1"/>
        <end position="148"/>
    </location>
</feature>
<feature type="compositionally biased region" description="Acidic residues" evidence="1">
    <location>
        <begin position="27"/>
        <end position="37"/>
    </location>
</feature>
<feature type="compositionally biased region" description="Low complexity" evidence="1">
    <location>
        <begin position="483"/>
        <end position="495"/>
    </location>
</feature>
<dbReference type="InterPro" id="IPR016177">
    <property type="entry name" value="DNA-bd_dom_sf"/>
</dbReference>
<dbReference type="PROSITE" id="PS50982">
    <property type="entry name" value="MBD"/>
    <property type="match status" value="1"/>
</dbReference>
<dbReference type="CDD" id="cd00122">
    <property type="entry name" value="MBD"/>
    <property type="match status" value="1"/>
</dbReference>
<proteinExistence type="predicted"/>
<feature type="compositionally biased region" description="Low complexity" evidence="1">
    <location>
        <begin position="372"/>
        <end position="387"/>
    </location>
</feature>
<name>A0A7E5WX32_TRINI</name>
<dbReference type="PANTHER" id="PTHR15739">
    <property type="entry name" value="ZINC FINGER PROTEIN"/>
    <property type="match status" value="1"/>
</dbReference>
<dbReference type="KEGG" id="tnl:113506206"/>
<dbReference type="Gene3D" id="3.30.890.10">
    <property type="entry name" value="Methyl-cpg-binding Protein 2, Chain A"/>
    <property type="match status" value="1"/>
</dbReference>
<evidence type="ECO:0000259" key="2">
    <source>
        <dbReference type="PROSITE" id="PS50982"/>
    </source>
</evidence>
<dbReference type="SMART" id="SM00391">
    <property type="entry name" value="MBD"/>
    <property type="match status" value="1"/>
</dbReference>
<feature type="compositionally biased region" description="Low complexity" evidence="1">
    <location>
        <begin position="518"/>
        <end position="533"/>
    </location>
</feature>
<dbReference type="Proteomes" id="UP000322000">
    <property type="component" value="Chromosome 5"/>
</dbReference>
<feature type="compositionally biased region" description="Low complexity" evidence="1">
    <location>
        <begin position="38"/>
        <end position="54"/>
    </location>
</feature>
<feature type="compositionally biased region" description="Acidic residues" evidence="1">
    <location>
        <begin position="55"/>
        <end position="79"/>
    </location>
</feature>
<dbReference type="SUPFAM" id="SSF57903">
    <property type="entry name" value="FYVE/PHD zinc finger"/>
    <property type="match status" value="1"/>
</dbReference>
<dbReference type="PANTHER" id="PTHR15739:SF5">
    <property type="entry name" value="LD23158P"/>
    <property type="match status" value="1"/>
</dbReference>
<organism evidence="3 4">
    <name type="scientific">Trichoplusia ni</name>
    <name type="common">Cabbage looper</name>
    <dbReference type="NCBI Taxonomy" id="7111"/>
    <lineage>
        <taxon>Eukaryota</taxon>
        <taxon>Metazoa</taxon>
        <taxon>Ecdysozoa</taxon>
        <taxon>Arthropoda</taxon>
        <taxon>Hexapoda</taxon>
        <taxon>Insecta</taxon>
        <taxon>Pterygota</taxon>
        <taxon>Neoptera</taxon>
        <taxon>Endopterygota</taxon>
        <taxon>Lepidoptera</taxon>
        <taxon>Glossata</taxon>
        <taxon>Ditrysia</taxon>
        <taxon>Noctuoidea</taxon>
        <taxon>Noctuidae</taxon>
        <taxon>Plusiinae</taxon>
        <taxon>Trichoplusia</taxon>
    </lineage>
</organism>
<accession>A0A7E5WX32</accession>
<feature type="region of interest" description="Disordered" evidence="1">
    <location>
        <begin position="190"/>
        <end position="256"/>
    </location>
</feature>
<dbReference type="InParanoid" id="A0A7E5WX32"/>
<gene>
    <name evidence="4" type="primary">LOC113506206</name>
</gene>
<dbReference type="SUPFAM" id="SSF54171">
    <property type="entry name" value="DNA-binding domain"/>
    <property type="match status" value="1"/>
</dbReference>
<sequence>MSEEMAVSDNTTGDEAKVSNDEATVAEPEEVTPEDPSEPAAPEAEETPALAEAAPEPDPEPEPELEAEQQPEAEAEPEPSTEVPEVKEEPEFDDGDRDTPLDTQDDVDIKQEDELSDQIDTYEHGIGDQKRGIKRRASDAFSDGPEDEFIGFDEVKHDVKTEDYCRILERLEAEVTAASKDLVPLRTVMGMPAAPGKASKRPRTDTDGSRPSSALSSRSDGEGATDPALQIKIEEKKPKASSASSPAQRGRRATTEMSSPLLRVPLERGWKRELVYRAALDAHSRRNADIYYYTPYGKKLRSTREIAEHLAGTGLTVENFSFFKEPLGVDDPEKEIIRDAKLIRRVDSPVAATAPAAAEGKRTPKPKQPKGASPEPAPANNKSPPAKLKVKSMGSRLSNSAPPAAAPAPAKPQKKPATPATTNNADNNNSAAWKKPSAINPPLRVLSGGECSAVSARPSQPLASRPPASAPPPAPPPAPTPAPSTAAPAQAVAAPAPAPPAQIDVQPTRPEPYRPEAARASPPGAEAGRPPAPARVAVQPCSMSCGRGAVPSLSCAACLCLYHPACAGYTHAPPPHPFMCKNCRKSTSPPLEPHKPGAGLPTPVPVPVPVPVATPVPRRVPVPGKVPRDKRLMLRMKVAGGGADGSRVWAVAGGAAPRALPPQ</sequence>
<dbReference type="InterPro" id="IPR001739">
    <property type="entry name" value="Methyl_CpG_DNA-bd"/>
</dbReference>
<protein>
    <submittedName>
        <fullName evidence="4">Actin cytoskeleton-regulatory complex protein pan-1-like</fullName>
    </submittedName>
</protein>
<feature type="non-terminal residue" evidence="4">
    <location>
        <position position="663"/>
    </location>
</feature>
<feature type="compositionally biased region" description="Basic and acidic residues" evidence="1">
    <location>
        <begin position="121"/>
        <end position="131"/>
    </location>
</feature>
<feature type="domain" description="MBD" evidence="2">
    <location>
        <begin position="256"/>
        <end position="327"/>
    </location>
</feature>
<feature type="compositionally biased region" description="Low complexity" evidence="1">
    <location>
        <begin position="209"/>
        <end position="218"/>
    </location>
</feature>
<feature type="compositionally biased region" description="Low complexity" evidence="1">
    <location>
        <begin position="455"/>
        <end position="467"/>
    </location>
</feature>
<dbReference type="InterPro" id="IPR011011">
    <property type="entry name" value="Znf_FYVE_PHD"/>
</dbReference>
<dbReference type="AlphaFoldDB" id="A0A7E5WX32"/>
<dbReference type="InterPro" id="IPR052283">
    <property type="entry name" value="GenomicStab_NeuMorph_Reg"/>
</dbReference>
<feature type="compositionally biased region" description="Low complexity" evidence="1">
    <location>
        <begin position="415"/>
        <end position="432"/>
    </location>
</feature>
<evidence type="ECO:0000313" key="4">
    <source>
        <dbReference type="RefSeq" id="XP_026744852.1"/>
    </source>
</evidence>
<dbReference type="Pfam" id="PF01429">
    <property type="entry name" value="MBD"/>
    <property type="match status" value="1"/>
</dbReference>
<evidence type="ECO:0000256" key="1">
    <source>
        <dbReference type="SAM" id="MobiDB-lite"/>
    </source>
</evidence>